<dbReference type="GO" id="GO:0006189">
    <property type="term" value="P:'de novo' IMP biosynthetic process"/>
    <property type="evidence" value="ECO:0007669"/>
    <property type="project" value="UniProtKB-UniPathway"/>
</dbReference>
<dbReference type="SUPFAM" id="SSF48557">
    <property type="entry name" value="L-aspartase-like"/>
    <property type="match status" value="1"/>
</dbReference>
<protein>
    <recommendedName>
        <fullName evidence="5 12">Adenylosuccinate lyase</fullName>
        <shortName evidence="13">ASL</shortName>
        <ecNumber evidence="4 12">4.3.2.2</ecNumber>
    </recommendedName>
    <alternativeName>
        <fullName evidence="10 13">Adenylosuccinase</fullName>
    </alternativeName>
</protein>
<gene>
    <name evidence="16" type="ORF">U27_05258</name>
</gene>
<dbReference type="InterPro" id="IPR047136">
    <property type="entry name" value="PurB_bact"/>
</dbReference>
<accession>A0A081C130</accession>
<evidence type="ECO:0000256" key="12">
    <source>
        <dbReference type="NCBIfam" id="TIGR00928"/>
    </source>
</evidence>
<dbReference type="UniPathway" id="UPA00074">
    <property type="reaction ID" value="UER00132"/>
</dbReference>
<feature type="domain" description="Adenylosuccinate lyase PurB C-terminal" evidence="15">
    <location>
        <begin position="319"/>
        <end position="433"/>
    </location>
</feature>
<evidence type="ECO:0000256" key="11">
    <source>
        <dbReference type="ARBA" id="ARBA00049115"/>
    </source>
</evidence>
<evidence type="ECO:0000256" key="6">
    <source>
        <dbReference type="ARBA" id="ARBA00022755"/>
    </source>
</evidence>
<comment type="catalytic activity">
    <reaction evidence="8">
        <text>(2S)-2-[5-amino-1-(5-phospho-beta-D-ribosyl)imidazole-4-carboxamido]succinate = 5-amino-1-(5-phospho-beta-D-ribosyl)imidazole-4-carboxamide + fumarate</text>
        <dbReference type="Rhea" id="RHEA:23920"/>
        <dbReference type="ChEBI" id="CHEBI:29806"/>
        <dbReference type="ChEBI" id="CHEBI:58443"/>
        <dbReference type="ChEBI" id="CHEBI:58475"/>
        <dbReference type="EC" id="4.3.2.2"/>
    </reaction>
    <physiologicalReaction direction="left-to-right" evidence="8">
        <dbReference type="Rhea" id="RHEA:23921"/>
    </physiologicalReaction>
</comment>
<dbReference type="InterPro" id="IPR024083">
    <property type="entry name" value="Fumarase/histidase_N"/>
</dbReference>
<dbReference type="UniPathway" id="UPA00075">
    <property type="reaction ID" value="UER00336"/>
</dbReference>
<dbReference type="HOGENOM" id="CLU_025566_2_0_0"/>
<dbReference type="Gene3D" id="1.10.40.30">
    <property type="entry name" value="Fumarase/aspartase (C-terminal domain)"/>
    <property type="match status" value="1"/>
</dbReference>
<evidence type="ECO:0000256" key="7">
    <source>
        <dbReference type="ARBA" id="ARBA00023239"/>
    </source>
</evidence>
<dbReference type="NCBIfam" id="NF006764">
    <property type="entry name" value="PRK09285.1"/>
    <property type="match status" value="1"/>
</dbReference>
<dbReference type="InterPro" id="IPR000362">
    <property type="entry name" value="Fumarate_lyase_fam"/>
</dbReference>
<evidence type="ECO:0000313" key="16">
    <source>
        <dbReference type="EMBL" id="GAK58285.1"/>
    </source>
</evidence>
<evidence type="ECO:0000259" key="15">
    <source>
        <dbReference type="Pfam" id="PF08328"/>
    </source>
</evidence>
<proteinExistence type="inferred from homology"/>
<dbReference type="PRINTS" id="PR00149">
    <property type="entry name" value="FUMRATELYASE"/>
</dbReference>
<dbReference type="Gene3D" id="1.20.200.10">
    <property type="entry name" value="Fumarase/aspartase (Central domain)"/>
    <property type="match status" value="1"/>
</dbReference>
<dbReference type="Pfam" id="PF08328">
    <property type="entry name" value="ASL_C"/>
    <property type="match status" value="1"/>
</dbReference>
<keyword evidence="17" id="KW-1185">Reference proteome</keyword>
<comment type="catalytic activity">
    <reaction evidence="11">
        <text>N(6)-(1,2-dicarboxyethyl)-AMP = fumarate + AMP</text>
        <dbReference type="Rhea" id="RHEA:16853"/>
        <dbReference type="ChEBI" id="CHEBI:29806"/>
        <dbReference type="ChEBI" id="CHEBI:57567"/>
        <dbReference type="ChEBI" id="CHEBI:456215"/>
        <dbReference type="EC" id="4.3.2.2"/>
    </reaction>
    <physiologicalReaction direction="left-to-right" evidence="11">
        <dbReference type="Rhea" id="RHEA:16854"/>
    </physiologicalReaction>
</comment>
<dbReference type="InterPro" id="IPR008948">
    <property type="entry name" value="L-Aspartase-like"/>
</dbReference>
<dbReference type="STRING" id="1499967.U27_05258"/>
<evidence type="ECO:0000256" key="3">
    <source>
        <dbReference type="ARBA" id="ARBA00008273"/>
    </source>
</evidence>
<dbReference type="InterPro" id="IPR013539">
    <property type="entry name" value="PurB_C"/>
</dbReference>
<comment type="pathway">
    <text evidence="1 13">Purine metabolism; IMP biosynthesis via de novo pathway; 5-amino-1-(5-phospho-D-ribosyl)imidazole-4-carboxamide from 5-amino-1-(5-phospho-D-ribosyl)imidazole-4-carboxylate: step 2/2.</text>
</comment>
<dbReference type="eggNOG" id="COG0015">
    <property type="taxonomic scope" value="Bacteria"/>
</dbReference>
<dbReference type="EMBL" id="DF820467">
    <property type="protein sequence ID" value="GAK58285.1"/>
    <property type="molecule type" value="Genomic_DNA"/>
</dbReference>
<dbReference type="Gene3D" id="1.10.275.10">
    <property type="entry name" value="Fumarase/aspartase (N-terminal domain)"/>
    <property type="match status" value="1"/>
</dbReference>
<dbReference type="PANTHER" id="PTHR43411:SF1">
    <property type="entry name" value="ADENYLOSUCCINATE LYASE"/>
    <property type="match status" value="1"/>
</dbReference>
<comment type="function">
    <text evidence="9">Catalyzes two reactions in de novo purine nucleotide biosynthesis. Catalyzes the breakdown of 5-aminoimidazole- (N-succinylocarboxamide) ribotide (SAICAR or 2-[5-amino-1-(5-phospho-beta-D-ribosyl)imidazole-4-carboxamido]succinate) to 5-aminoimidazole-4-carboxamide ribotide (AICAR or 5-amino-1-(5-phospho-beta-D-ribosyl)imidazole-4-carboxamide) and fumarate, and of adenylosuccinate (ADS or N(6)-(1,2-dicarboxyethyl)-AMP) to adenosine monophosphate (AMP) and fumarate.</text>
</comment>
<comment type="pathway">
    <text evidence="2 13">Purine metabolism; AMP biosynthesis via de novo pathway; AMP from IMP: step 2/2.</text>
</comment>
<dbReference type="InterPro" id="IPR004769">
    <property type="entry name" value="Pur_lyase"/>
</dbReference>
<dbReference type="GO" id="GO:0044208">
    <property type="term" value="P:'de novo' AMP biosynthetic process"/>
    <property type="evidence" value="ECO:0007669"/>
    <property type="project" value="UniProtKB-UniPathway"/>
</dbReference>
<reference evidence="16 17" key="1">
    <citation type="journal article" date="2015" name="PeerJ">
        <title>First genomic representation of candidate bacterial phylum KSB3 points to enhanced environmental sensing as a trigger of wastewater bulking.</title>
        <authorList>
            <person name="Sekiguchi Y."/>
            <person name="Ohashi A."/>
            <person name="Parks D.H."/>
            <person name="Yamauchi T."/>
            <person name="Tyson G.W."/>
            <person name="Hugenholtz P."/>
        </authorList>
    </citation>
    <scope>NUCLEOTIDE SEQUENCE [LARGE SCALE GENOMIC DNA]</scope>
</reference>
<dbReference type="NCBIfam" id="TIGR00928">
    <property type="entry name" value="purB"/>
    <property type="match status" value="1"/>
</dbReference>
<dbReference type="GO" id="GO:0004018">
    <property type="term" value="F:N6-(1,2-dicarboxyethyl)AMP AMP-lyase (fumarate-forming) activity"/>
    <property type="evidence" value="ECO:0007669"/>
    <property type="project" value="UniProtKB-UniRule"/>
</dbReference>
<evidence type="ECO:0000256" key="8">
    <source>
        <dbReference type="ARBA" id="ARBA00024477"/>
    </source>
</evidence>
<dbReference type="AlphaFoldDB" id="A0A081C130"/>
<dbReference type="Proteomes" id="UP000030661">
    <property type="component" value="Unassembled WGS sequence"/>
</dbReference>
<name>A0A081C130_VECG1</name>
<dbReference type="PROSITE" id="PS00163">
    <property type="entry name" value="FUMARATE_LYASES"/>
    <property type="match status" value="1"/>
</dbReference>
<evidence type="ECO:0000256" key="2">
    <source>
        <dbReference type="ARBA" id="ARBA00004734"/>
    </source>
</evidence>
<sequence>MEHAISPLDGRYAERLSHLSDYFSEFALMRSRCRIELLYVLALDSTRLFAPLTSDERERIAASLDLFSEQDYDKIKAIEATTRHDVKACEMFLRKKVNLADNNLIHFGLTSEDVNNLAYNLLFKEYLAQEQLPQLGKLLNTLCDLAEQWKAIPFPARTHGQKASPTTAGKEVAVFLNRLHRQYRKLKAFRFTGKLNGAVGNFSAMLAAFPEYDWMTFSANFVQSLGLVHNIATTQIEDHDTWAEYFNITRQINNIVLDLDQDFWQYIAFELFYECTVAGEVGSSTMPHKVNPINFENSEGNLLISNSLLALFADKLCRSRMQRDLSDSTVTRNIGVALAHAYLALTETLRGLQKVTINREKCLADLNESPELLAEPVQTILRTAGVEDPYMLLKEHTRGKKITREALTDLVNSLAIDDDLKQRMGKLEVSAYIGDAARICDNVVTLVKSAMSPEK</sequence>
<evidence type="ECO:0000256" key="10">
    <source>
        <dbReference type="ARBA" id="ARBA00030717"/>
    </source>
</evidence>
<dbReference type="EC" id="4.3.2.2" evidence="4 12"/>
<dbReference type="InterPro" id="IPR022761">
    <property type="entry name" value="Fumarate_lyase_N"/>
</dbReference>
<dbReference type="Pfam" id="PF00206">
    <property type="entry name" value="Lyase_1"/>
    <property type="match status" value="1"/>
</dbReference>
<evidence type="ECO:0000256" key="9">
    <source>
        <dbReference type="ARBA" id="ARBA00025012"/>
    </source>
</evidence>
<evidence type="ECO:0000256" key="5">
    <source>
        <dbReference type="ARBA" id="ARBA00017058"/>
    </source>
</evidence>
<dbReference type="GO" id="GO:0070626">
    <property type="term" value="F:(S)-2-(5-amino-1-(5-phospho-D-ribosyl)imidazole-4-carboxamido) succinate lyase (fumarate-forming) activity"/>
    <property type="evidence" value="ECO:0007669"/>
    <property type="project" value="RHEA"/>
</dbReference>
<comment type="similarity">
    <text evidence="3 13">Belongs to the lyase 1 family. Adenylosuccinate lyase subfamily.</text>
</comment>
<evidence type="ECO:0000313" key="17">
    <source>
        <dbReference type="Proteomes" id="UP000030661"/>
    </source>
</evidence>
<evidence type="ECO:0000259" key="14">
    <source>
        <dbReference type="Pfam" id="PF00206"/>
    </source>
</evidence>
<evidence type="ECO:0000256" key="1">
    <source>
        <dbReference type="ARBA" id="ARBA00004706"/>
    </source>
</evidence>
<feature type="domain" description="Fumarate lyase N-terminal" evidence="14">
    <location>
        <begin position="55"/>
        <end position="299"/>
    </location>
</feature>
<evidence type="ECO:0000256" key="13">
    <source>
        <dbReference type="RuleBase" id="RU361172"/>
    </source>
</evidence>
<evidence type="ECO:0000256" key="4">
    <source>
        <dbReference type="ARBA" id="ARBA00012339"/>
    </source>
</evidence>
<keyword evidence="7 13" id="KW-0456">Lyase</keyword>
<organism evidence="16 17">
    <name type="scientific">Vecturithrix granuli</name>
    <dbReference type="NCBI Taxonomy" id="1499967"/>
    <lineage>
        <taxon>Bacteria</taxon>
        <taxon>Candidatus Moduliflexota</taxon>
        <taxon>Candidatus Vecturitrichia</taxon>
        <taxon>Candidatus Vecturitrichales</taxon>
        <taxon>Candidatus Vecturitrichaceae</taxon>
        <taxon>Candidatus Vecturithrix</taxon>
    </lineage>
</organism>
<keyword evidence="6 13" id="KW-0658">Purine biosynthesis</keyword>
<dbReference type="InterPro" id="IPR020557">
    <property type="entry name" value="Fumarate_lyase_CS"/>
</dbReference>
<dbReference type="PANTHER" id="PTHR43411">
    <property type="entry name" value="ADENYLOSUCCINATE LYASE"/>
    <property type="match status" value="1"/>
</dbReference>